<dbReference type="AlphaFoldDB" id="A0AAV7MQ56"/>
<protein>
    <submittedName>
        <fullName evidence="2">Uncharacterized protein</fullName>
    </submittedName>
</protein>
<evidence type="ECO:0000313" key="3">
    <source>
        <dbReference type="Proteomes" id="UP001066276"/>
    </source>
</evidence>
<keyword evidence="3" id="KW-1185">Reference proteome</keyword>
<sequence length="115" mass="12328">MTGGRGGRAIHQSKLDKYGLPKEVPEAGASLESTTTTPDCPPPEAGSIMLQDIMPWEAIQGIHTSLEIRIDSVSTEVSLLRTGLRNMATRVKDMEGSATALRGHTKTLQTQVGEL</sequence>
<feature type="compositionally biased region" description="Basic and acidic residues" evidence="1">
    <location>
        <begin position="13"/>
        <end position="25"/>
    </location>
</feature>
<accession>A0AAV7MQ56</accession>
<organism evidence="2 3">
    <name type="scientific">Pleurodeles waltl</name>
    <name type="common">Iberian ribbed newt</name>
    <dbReference type="NCBI Taxonomy" id="8319"/>
    <lineage>
        <taxon>Eukaryota</taxon>
        <taxon>Metazoa</taxon>
        <taxon>Chordata</taxon>
        <taxon>Craniata</taxon>
        <taxon>Vertebrata</taxon>
        <taxon>Euteleostomi</taxon>
        <taxon>Amphibia</taxon>
        <taxon>Batrachia</taxon>
        <taxon>Caudata</taxon>
        <taxon>Salamandroidea</taxon>
        <taxon>Salamandridae</taxon>
        <taxon>Pleurodelinae</taxon>
        <taxon>Pleurodeles</taxon>
    </lineage>
</organism>
<feature type="region of interest" description="Disordered" evidence="1">
    <location>
        <begin position="1"/>
        <end position="45"/>
    </location>
</feature>
<proteinExistence type="predicted"/>
<reference evidence="2" key="1">
    <citation type="journal article" date="2022" name="bioRxiv">
        <title>Sequencing and chromosome-scale assembly of the giantPleurodeles waltlgenome.</title>
        <authorList>
            <person name="Brown T."/>
            <person name="Elewa A."/>
            <person name="Iarovenko S."/>
            <person name="Subramanian E."/>
            <person name="Araus A.J."/>
            <person name="Petzold A."/>
            <person name="Susuki M."/>
            <person name="Suzuki K.-i.T."/>
            <person name="Hayashi T."/>
            <person name="Toyoda A."/>
            <person name="Oliveira C."/>
            <person name="Osipova E."/>
            <person name="Leigh N.D."/>
            <person name="Simon A."/>
            <person name="Yun M.H."/>
        </authorList>
    </citation>
    <scope>NUCLEOTIDE SEQUENCE</scope>
    <source>
        <strain evidence="2">20211129_DDA</strain>
        <tissue evidence="2">Liver</tissue>
    </source>
</reference>
<name>A0AAV7MQ56_PLEWA</name>
<dbReference type="Proteomes" id="UP001066276">
    <property type="component" value="Chromosome 9"/>
</dbReference>
<dbReference type="EMBL" id="JANPWB010000013">
    <property type="protein sequence ID" value="KAJ1105891.1"/>
    <property type="molecule type" value="Genomic_DNA"/>
</dbReference>
<evidence type="ECO:0000256" key="1">
    <source>
        <dbReference type="SAM" id="MobiDB-lite"/>
    </source>
</evidence>
<comment type="caution">
    <text evidence="2">The sequence shown here is derived from an EMBL/GenBank/DDBJ whole genome shotgun (WGS) entry which is preliminary data.</text>
</comment>
<evidence type="ECO:0000313" key="2">
    <source>
        <dbReference type="EMBL" id="KAJ1105891.1"/>
    </source>
</evidence>
<gene>
    <name evidence="2" type="ORF">NDU88_003295</name>
</gene>